<dbReference type="EMBL" id="CDMY01000947">
    <property type="protein sequence ID" value="CEM37647.1"/>
    <property type="molecule type" value="Genomic_DNA"/>
</dbReference>
<sequence length="793" mass="89327">MDELGGEESGKRCQWFRQHSAKWAAIECTSYWKALPHFRMKYTNDALEQDYHVFLYKDSREVVQSLALAGSLCMFISLIIRTPTRDAAVHSSFARVLIPLPFAVVIFMYVAFNRRLIDGYVWWRLRTFRDSSSSSGGDVGAARRRYVLQYLEWEWAVSFVVFFLAACLMPLHGRYTYTADDGFTWSTPRIRCFRYYGVGIVEVLVLCLGWLIFKCSSFPSFFLVLGNLIMHFVLEFGSGVPNEPNMEGRSFISYTLLAILLICGSRQMELVCRTMLYQKHKVACEKEAKRQLLESFAQMVGIAAWEWDTRLPVRKACYQTRVIAALTGRPPTSDDNPAESVNQPRSSPSGTPESLPSFASAHERRAACWSRILSLFKWTCCCKKKRGRAVASRDDGRASKGREESSGVCVEQCVQPERKGEMVEVVAVRDEASTAPSANLPRPERDAGAGVTAAVGEEAPATTSFPCFAGFWTSHVVPSDRDKIEQAIVKCAEDGQPFEIEIMYERADGQVRWFRCGGRKEQPQGALLYGFIKDVTEVRRASKAQEKQLHLLQRVADATLDATAVVDLQEEMIVESSPLLNLWQRRPMEGASLCELLDASTIKSVKIDVSICEHPPALRARIHRRFDNTQAECQLLAFVDENDPAMVFLGFQNLRSSSPPFLPLKLLLVQPPSRRQPPPSTSTQQASTPSLSRSVESHRLDEAPPPPPPSYPPPRLSQPQPTSSSHSHHYHSRQGNVIVQREREEPPAYTPDDETHTYGTDEGDPFEIEMPPHQHHMLYGRGHPIPSRKAMGD</sequence>
<feature type="compositionally biased region" description="Pro residues" evidence="1">
    <location>
        <begin position="703"/>
        <end position="716"/>
    </location>
</feature>
<dbReference type="OrthoDB" id="331853at2759"/>
<dbReference type="InterPro" id="IPR013655">
    <property type="entry name" value="PAS_fold_3"/>
</dbReference>
<dbReference type="PhylomeDB" id="A0A0G4H1Z5"/>
<keyword evidence="2" id="KW-0812">Transmembrane</keyword>
<keyword evidence="2" id="KW-0472">Membrane</keyword>
<keyword evidence="5" id="KW-1185">Reference proteome</keyword>
<dbReference type="SUPFAM" id="SSF55785">
    <property type="entry name" value="PYP-like sensor domain (PAS domain)"/>
    <property type="match status" value="1"/>
</dbReference>
<feature type="transmembrane region" description="Helical" evidence="2">
    <location>
        <begin position="193"/>
        <end position="213"/>
    </location>
</feature>
<dbReference type="Pfam" id="PF08447">
    <property type="entry name" value="PAS_3"/>
    <property type="match status" value="1"/>
</dbReference>
<name>A0A0G4H1Z5_VITBC</name>
<dbReference type="CDD" id="cd00130">
    <property type="entry name" value="PAS"/>
    <property type="match status" value="1"/>
</dbReference>
<evidence type="ECO:0000259" key="3">
    <source>
        <dbReference type="Pfam" id="PF08447"/>
    </source>
</evidence>
<dbReference type="InterPro" id="IPR000014">
    <property type="entry name" value="PAS"/>
</dbReference>
<dbReference type="InterPro" id="IPR035965">
    <property type="entry name" value="PAS-like_dom_sf"/>
</dbReference>
<evidence type="ECO:0000313" key="5">
    <source>
        <dbReference type="Proteomes" id="UP000041254"/>
    </source>
</evidence>
<evidence type="ECO:0000313" key="4">
    <source>
        <dbReference type="EMBL" id="CEM37647.1"/>
    </source>
</evidence>
<proteinExistence type="predicted"/>
<feature type="region of interest" description="Disordered" evidence="1">
    <location>
        <begin position="328"/>
        <end position="357"/>
    </location>
</feature>
<feature type="transmembrane region" description="Helical" evidence="2">
    <location>
        <begin position="92"/>
        <end position="112"/>
    </location>
</feature>
<accession>A0A0G4H1Z5</accession>
<reference evidence="4 5" key="1">
    <citation type="submission" date="2014-11" db="EMBL/GenBank/DDBJ databases">
        <authorList>
            <person name="Zhu J."/>
            <person name="Qi W."/>
            <person name="Song R."/>
        </authorList>
    </citation>
    <scope>NUCLEOTIDE SEQUENCE [LARGE SCALE GENOMIC DNA]</scope>
</reference>
<gene>
    <name evidence="4" type="ORF">Vbra_19347</name>
</gene>
<protein>
    <recommendedName>
        <fullName evidence="3">PAS fold-3 domain-containing protein</fullName>
    </recommendedName>
</protein>
<feature type="compositionally biased region" description="Low complexity" evidence="1">
    <location>
        <begin position="681"/>
        <end position="692"/>
    </location>
</feature>
<evidence type="ECO:0000256" key="2">
    <source>
        <dbReference type="SAM" id="Phobius"/>
    </source>
</evidence>
<dbReference type="AlphaFoldDB" id="A0A0G4H1Z5"/>
<keyword evidence="2" id="KW-1133">Transmembrane helix</keyword>
<dbReference type="Proteomes" id="UP000041254">
    <property type="component" value="Unassembled WGS sequence"/>
</dbReference>
<feature type="region of interest" description="Disordered" evidence="1">
    <location>
        <begin position="671"/>
        <end position="793"/>
    </location>
</feature>
<dbReference type="InParanoid" id="A0A0G4H1Z5"/>
<feature type="compositionally biased region" description="Polar residues" evidence="1">
    <location>
        <begin position="333"/>
        <end position="354"/>
    </location>
</feature>
<organism evidence="4 5">
    <name type="scientific">Vitrella brassicaformis (strain CCMP3155)</name>
    <dbReference type="NCBI Taxonomy" id="1169540"/>
    <lineage>
        <taxon>Eukaryota</taxon>
        <taxon>Sar</taxon>
        <taxon>Alveolata</taxon>
        <taxon>Colpodellida</taxon>
        <taxon>Vitrellaceae</taxon>
        <taxon>Vitrella</taxon>
    </lineage>
</organism>
<feature type="transmembrane region" description="Helical" evidence="2">
    <location>
        <begin position="62"/>
        <end position="80"/>
    </location>
</feature>
<dbReference type="VEuPathDB" id="CryptoDB:Vbra_19347"/>
<dbReference type="Gene3D" id="3.30.450.20">
    <property type="entry name" value="PAS domain"/>
    <property type="match status" value="1"/>
</dbReference>
<evidence type="ECO:0000256" key="1">
    <source>
        <dbReference type="SAM" id="MobiDB-lite"/>
    </source>
</evidence>
<feature type="transmembrane region" description="Helical" evidence="2">
    <location>
        <begin position="153"/>
        <end position="172"/>
    </location>
</feature>
<feature type="domain" description="PAS fold-3" evidence="3">
    <location>
        <begin position="470"/>
        <end position="519"/>
    </location>
</feature>